<protein>
    <submittedName>
        <fullName evidence="2">Uncharacterized protein</fullName>
    </submittedName>
</protein>
<organism evidence="2 3">
    <name type="scientific">Metabacillus lacus</name>
    <dbReference type="NCBI Taxonomy" id="1983721"/>
    <lineage>
        <taxon>Bacteria</taxon>
        <taxon>Bacillati</taxon>
        <taxon>Bacillota</taxon>
        <taxon>Bacilli</taxon>
        <taxon>Bacillales</taxon>
        <taxon>Bacillaceae</taxon>
        <taxon>Metabacillus</taxon>
    </lineage>
</organism>
<feature type="coiled-coil region" evidence="1">
    <location>
        <begin position="9"/>
        <end position="47"/>
    </location>
</feature>
<evidence type="ECO:0000313" key="3">
    <source>
        <dbReference type="Proteomes" id="UP000448867"/>
    </source>
</evidence>
<dbReference type="Proteomes" id="UP000448867">
    <property type="component" value="Unassembled WGS sequence"/>
</dbReference>
<dbReference type="RefSeq" id="WP_154305989.1">
    <property type="nucleotide sequence ID" value="NZ_WKKI01000002.1"/>
</dbReference>
<comment type="caution">
    <text evidence="2">The sequence shown here is derived from an EMBL/GenBank/DDBJ whole genome shotgun (WGS) entry which is preliminary data.</text>
</comment>
<name>A0A7X2IW55_9BACI</name>
<evidence type="ECO:0000256" key="1">
    <source>
        <dbReference type="SAM" id="Coils"/>
    </source>
</evidence>
<keyword evidence="1" id="KW-0175">Coiled coil</keyword>
<proteinExistence type="predicted"/>
<keyword evidence="3" id="KW-1185">Reference proteome</keyword>
<dbReference type="AlphaFoldDB" id="A0A7X2IW55"/>
<sequence length="53" mass="6341">MNAYQKQLINSKIENLEIHEREIQSYINDLKVSLRIQEEQLAKIQTEKKALQE</sequence>
<accession>A0A7X2IW55</accession>
<reference evidence="2 3" key="1">
    <citation type="submission" date="2019-11" db="EMBL/GenBank/DDBJ databases">
        <title>Bacillus lacus genome.</title>
        <authorList>
            <person name="Allen C.J."/>
            <person name="Newman J.D."/>
        </authorList>
    </citation>
    <scope>NUCLEOTIDE SEQUENCE [LARGE SCALE GENOMIC DNA]</scope>
    <source>
        <strain evidence="2 3">KCTC 33946</strain>
    </source>
</reference>
<dbReference type="EMBL" id="WKKI01000002">
    <property type="protein sequence ID" value="MRX70856.1"/>
    <property type="molecule type" value="Genomic_DNA"/>
</dbReference>
<gene>
    <name evidence="2" type="ORF">GJU40_01575</name>
</gene>
<evidence type="ECO:0000313" key="2">
    <source>
        <dbReference type="EMBL" id="MRX70856.1"/>
    </source>
</evidence>